<evidence type="ECO:0000313" key="3">
    <source>
        <dbReference type="EMBL" id="KAJ9158306.1"/>
    </source>
</evidence>
<sequence length="489" mass="52900">MDESTISVQLMRRSESSSASSRSIESWLEIVEPSFDPAAVAPQSEDAHLAQTPPRGRSIKRKRSSMSPPPGSGVPRRALSPAKRPRLDSVAAADDDDEEALGSSSRLSVLTGSSRRLSTAPSLTASAAASTRRSTSPTKNVQDLLYFQKPVRYVEMRDNALEQLPEDVRELYTEMYKIGQLESFIPAEVRPDVRAIVGETYFRGRWFKEPATTLSPEQAFVAASARKLVASGQRTAKPTTPEGFALCELDTLRDIEEAARHSSSTSASEAAWNTRVHVPLLVHATTGFRAVHVEPATTAQIARGAMPPTTRNDGRDVSQGKMIDIAVVLRPGADTPLAAAIHAALGAMPPAGIGPDSSFESVNQTMYTPLRFCPTAVSVETKTLSADVEAGRVQLGVWVAAWHRRMEAFRTPASAGVSIVTLPLLLITGHDWKLMFACDRGDAIDIVGGVDIGNTSGLVDLYRLVAVLRAVARWVQGPYARWMEELFLG</sequence>
<feature type="region of interest" description="Disordered" evidence="1">
    <location>
        <begin position="1"/>
        <end position="23"/>
    </location>
</feature>
<feature type="domain" description="PD-(D/E)XK nuclease-like" evidence="2">
    <location>
        <begin position="244"/>
        <end position="479"/>
    </location>
</feature>
<evidence type="ECO:0000256" key="1">
    <source>
        <dbReference type="SAM" id="MobiDB-lite"/>
    </source>
</evidence>
<gene>
    <name evidence="3" type="ORF">NKR19_g3440</name>
</gene>
<accession>A0AA38VM34</accession>
<feature type="region of interest" description="Disordered" evidence="1">
    <location>
        <begin position="38"/>
        <end position="138"/>
    </location>
</feature>
<reference evidence="3" key="1">
    <citation type="submission" date="2022-07" db="EMBL/GenBank/DDBJ databases">
        <title>Fungi with potential for degradation of polypropylene.</title>
        <authorList>
            <person name="Gostincar C."/>
        </authorList>
    </citation>
    <scope>NUCLEOTIDE SEQUENCE</scope>
    <source>
        <strain evidence="3">EXF-13287</strain>
    </source>
</reference>
<dbReference type="Proteomes" id="UP001174691">
    <property type="component" value="Unassembled WGS sequence"/>
</dbReference>
<evidence type="ECO:0000313" key="4">
    <source>
        <dbReference type="Proteomes" id="UP001174691"/>
    </source>
</evidence>
<organism evidence="3 4">
    <name type="scientific">Coniochaeta hoffmannii</name>
    <dbReference type="NCBI Taxonomy" id="91930"/>
    <lineage>
        <taxon>Eukaryota</taxon>
        <taxon>Fungi</taxon>
        <taxon>Dikarya</taxon>
        <taxon>Ascomycota</taxon>
        <taxon>Pezizomycotina</taxon>
        <taxon>Sordariomycetes</taxon>
        <taxon>Sordariomycetidae</taxon>
        <taxon>Coniochaetales</taxon>
        <taxon>Coniochaetaceae</taxon>
        <taxon>Coniochaeta</taxon>
    </lineage>
</organism>
<dbReference type="EMBL" id="JANBVN010000038">
    <property type="protein sequence ID" value="KAJ9158306.1"/>
    <property type="molecule type" value="Genomic_DNA"/>
</dbReference>
<keyword evidence="4" id="KW-1185">Reference proteome</keyword>
<name>A0AA38VM34_9PEZI</name>
<dbReference type="InterPro" id="IPR046797">
    <property type="entry name" value="PDDEXK_12"/>
</dbReference>
<comment type="caution">
    <text evidence="3">The sequence shown here is derived from an EMBL/GenBank/DDBJ whole genome shotgun (WGS) entry which is preliminary data.</text>
</comment>
<dbReference type="AlphaFoldDB" id="A0AA38VM34"/>
<protein>
    <recommendedName>
        <fullName evidence="2">PD-(D/E)XK nuclease-like domain-containing protein</fullName>
    </recommendedName>
</protein>
<dbReference type="Pfam" id="PF20516">
    <property type="entry name" value="PDDEXK_12"/>
    <property type="match status" value="1"/>
</dbReference>
<evidence type="ECO:0000259" key="2">
    <source>
        <dbReference type="Pfam" id="PF20516"/>
    </source>
</evidence>
<proteinExistence type="predicted"/>
<feature type="compositionally biased region" description="Low complexity" evidence="1">
    <location>
        <begin position="101"/>
        <end position="138"/>
    </location>
</feature>